<organism evidence="5 6">
    <name type="scientific">Photinus pyralis</name>
    <name type="common">Common eastern firefly</name>
    <name type="synonym">Lampyris pyralis</name>
    <dbReference type="NCBI Taxonomy" id="7054"/>
    <lineage>
        <taxon>Eukaryota</taxon>
        <taxon>Metazoa</taxon>
        <taxon>Ecdysozoa</taxon>
        <taxon>Arthropoda</taxon>
        <taxon>Hexapoda</taxon>
        <taxon>Insecta</taxon>
        <taxon>Pterygota</taxon>
        <taxon>Neoptera</taxon>
        <taxon>Endopterygota</taxon>
        <taxon>Coleoptera</taxon>
        <taxon>Polyphaga</taxon>
        <taxon>Elateriformia</taxon>
        <taxon>Elateroidea</taxon>
        <taxon>Lampyridae</taxon>
        <taxon>Lampyrinae</taxon>
        <taxon>Photinus</taxon>
    </lineage>
</organism>
<evidence type="ECO:0000256" key="2">
    <source>
        <dbReference type="ARBA" id="ARBA00022723"/>
    </source>
</evidence>
<dbReference type="Pfam" id="PF13359">
    <property type="entry name" value="DDE_Tnp_4"/>
    <property type="match status" value="1"/>
</dbReference>
<accession>A0A5N4B4C1</accession>
<evidence type="ECO:0000313" key="5">
    <source>
        <dbReference type="EMBL" id="KAB0804416.1"/>
    </source>
</evidence>
<sequence>MCILGHMAYIVMAKVLSQLNIPGGKVFPFEHEAVSTYFVGDEAFPLQTYLLRPYSKKSNVPMPEDEKIFNYRLSRARRTIENTFGIMVARFRIFGNRKRLDPLGTLEIRLKITLLMGVCEKNPLASIKIQDLYNIYIYIIIYFIFMYI</sequence>
<keyword evidence="2" id="KW-0479">Metal-binding</keyword>
<dbReference type="Proteomes" id="UP000327044">
    <property type="component" value="Unassembled WGS sequence"/>
</dbReference>
<comment type="cofactor">
    <cofactor evidence="1">
        <name>a divalent metal cation</name>
        <dbReference type="ChEBI" id="CHEBI:60240"/>
    </cofactor>
</comment>
<keyword evidence="3" id="KW-1133">Transmembrane helix</keyword>
<dbReference type="EMBL" id="VVIM01000001">
    <property type="protein sequence ID" value="KAB0804416.1"/>
    <property type="molecule type" value="Genomic_DNA"/>
</dbReference>
<reference evidence="5 6" key="1">
    <citation type="journal article" date="2018" name="Elife">
        <title>Firefly genomes illuminate parallel origins of bioluminescence in beetles.</title>
        <authorList>
            <person name="Fallon T.R."/>
            <person name="Lower S.E."/>
            <person name="Chang C.H."/>
            <person name="Bessho-Uehara M."/>
            <person name="Martin G.J."/>
            <person name="Bewick A.J."/>
            <person name="Behringer M."/>
            <person name="Debat H.J."/>
            <person name="Wong I."/>
            <person name="Day J.C."/>
            <person name="Suvorov A."/>
            <person name="Silva C.J."/>
            <person name="Stanger-Hall K.F."/>
            <person name="Hall D.W."/>
            <person name="Schmitz R.J."/>
            <person name="Nelson D.R."/>
            <person name="Lewis S.M."/>
            <person name="Shigenobu S."/>
            <person name="Bybee S.M."/>
            <person name="Larracuente A.M."/>
            <person name="Oba Y."/>
            <person name="Weng J.K."/>
        </authorList>
    </citation>
    <scope>NUCLEOTIDE SEQUENCE [LARGE SCALE GENOMIC DNA]</scope>
    <source>
        <strain evidence="5">1611_PpyrPB1</strain>
        <tissue evidence="5">Whole body</tissue>
    </source>
</reference>
<dbReference type="InParanoid" id="A0A5N4B4C1"/>
<keyword evidence="3" id="KW-0472">Membrane</keyword>
<feature type="domain" description="DDE Tnp4" evidence="4">
    <location>
        <begin position="36"/>
        <end position="100"/>
    </location>
</feature>
<protein>
    <recommendedName>
        <fullName evidence="4">DDE Tnp4 domain-containing protein</fullName>
    </recommendedName>
</protein>
<keyword evidence="3" id="KW-0812">Transmembrane</keyword>
<evidence type="ECO:0000313" key="6">
    <source>
        <dbReference type="Proteomes" id="UP000327044"/>
    </source>
</evidence>
<proteinExistence type="predicted"/>
<gene>
    <name evidence="5" type="ORF">PPYR_01386</name>
</gene>
<evidence type="ECO:0000256" key="3">
    <source>
        <dbReference type="SAM" id="Phobius"/>
    </source>
</evidence>
<dbReference type="GO" id="GO:0046872">
    <property type="term" value="F:metal ion binding"/>
    <property type="evidence" value="ECO:0007669"/>
    <property type="project" value="UniProtKB-KW"/>
</dbReference>
<dbReference type="AlphaFoldDB" id="A0A5N4B4C1"/>
<name>A0A5N4B4C1_PHOPY</name>
<evidence type="ECO:0000256" key="1">
    <source>
        <dbReference type="ARBA" id="ARBA00001968"/>
    </source>
</evidence>
<keyword evidence="6" id="KW-1185">Reference proteome</keyword>
<feature type="transmembrane region" description="Helical" evidence="3">
    <location>
        <begin position="131"/>
        <end position="147"/>
    </location>
</feature>
<dbReference type="InterPro" id="IPR027806">
    <property type="entry name" value="HARBI1_dom"/>
</dbReference>
<comment type="caution">
    <text evidence="5">The sequence shown here is derived from an EMBL/GenBank/DDBJ whole genome shotgun (WGS) entry which is preliminary data.</text>
</comment>
<evidence type="ECO:0000259" key="4">
    <source>
        <dbReference type="Pfam" id="PF13359"/>
    </source>
</evidence>